<feature type="region of interest" description="Disordered" evidence="1">
    <location>
        <begin position="31"/>
        <end position="69"/>
    </location>
</feature>
<sequence>MGVWGWIVLYVLLFSLLQLLIYRYLRSDEDAPLFRSTPPNRETSPVEEVRELDDRQRSDDRQRNDDPSVVVCPRCGTENDTGYTYCRNCVNPMSAR</sequence>
<feature type="compositionally biased region" description="Basic and acidic residues" evidence="1">
    <location>
        <begin position="47"/>
        <end position="66"/>
    </location>
</feature>
<gene>
    <name evidence="4" type="ORF">M0R89_04375</name>
</gene>
<dbReference type="Pfam" id="PF24463">
    <property type="entry name" value="DUF7577"/>
    <property type="match status" value="1"/>
</dbReference>
<dbReference type="KEGG" id="halx:M0R89_04375"/>
<proteinExistence type="predicted"/>
<feature type="transmembrane region" description="Helical" evidence="2">
    <location>
        <begin position="6"/>
        <end position="25"/>
    </location>
</feature>
<dbReference type="EMBL" id="CP096659">
    <property type="protein sequence ID" value="UPV75306.1"/>
    <property type="molecule type" value="Genomic_DNA"/>
</dbReference>
<evidence type="ECO:0000256" key="2">
    <source>
        <dbReference type="SAM" id="Phobius"/>
    </source>
</evidence>
<evidence type="ECO:0000259" key="3">
    <source>
        <dbReference type="Pfam" id="PF24463"/>
    </source>
</evidence>
<keyword evidence="2" id="KW-0472">Membrane</keyword>
<feature type="domain" description="DUF7577" evidence="3">
    <location>
        <begin position="69"/>
        <end position="93"/>
    </location>
</feature>
<keyword evidence="2" id="KW-0812">Transmembrane</keyword>
<dbReference type="GeneID" id="72184408"/>
<keyword evidence="5" id="KW-1185">Reference proteome</keyword>
<protein>
    <submittedName>
        <fullName evidence="4">Zinc ribbon domain-containing protein</fullName>
    </submittedName>
</protein>
<dbReference type="AlphaFoldDB" id="A0A8U0HXD5"/>
<dbReference type="RefSeq" id="WP_248651348.1">
    <property type="nucleotide sequence ID" value="NZ_CP096659.1"/>
</dbReference>
<name>A0A8U0HXD5_9EURY</name>
<reference evidence="4 5" key="1">
    <citation type="submission" date="2022-04" db="EMBL/GenBank/DDBJ databases">
        <title>Diverse halophilic archaea isolated from saline environments.</title>
        <authorList>
            <person name="Cui H.-L."/>
        </authorList>
    </citation>
    <scope>NUCLEOTIDE SEQUENCE [LARGE SCALE GENOMIC DNA]</scope>
    <source>
        <strain evidence="4 5">XZYJT49</strain>
    </source>
</reference>
<dbReference type="InterPro" id="IPR055999">
    <property type="entry name" value="DUF7577"/>
</dbReference>
<evidence type="ECO:0000313" key="5">
    <source>
        <dbReference type="Proteomes" id="UP000830729"/>
    </source>
</evidence>
<accession>A0A8U0HXD5</accession>
<evidence type="ECO:0000256" key="1">
    <source>
        <dbReference type="SAM" id="MobiDB-lite"/>
    </source>
</evidence>
<organism evidence="4 5">
    <name type="scientific">Halorussus limi</name>
    <dbReference type="NCBI Taxonomy" id="2938695"/>
    <lineage>
        <taxon>Archaea</taxon>
        <taxon>Methanobacteriati</taxon>
        <taxon>Methanobacteriota</taxon>
        <taxon>Stenosarchaea group</taxon>
        <taxon>Halobacteria</taxon>
        <taxon>Halobacteriales</taxon>
        <taxon>Haladaptataceae</taxon>
        <taxon>Halorussus</taxon>
    </lineage>
</organism>
<dbReference type="Proteomes" id="UP000830729">
    <property type="component" value="Chromosome"/>
</dbReference>
<keyword evidence="2" id="KW-1133">Transmembrane helix</keyword>
<evidence type="ECO:0000313" key="4">
    <source>
        <dbReference type="EMBL" id="UPV75306.1"/>
    </source>
</evidence>